<accession>A0A9Q0N1A9</accession>
<dbReference type="AlphaFoldDB" id="A0A9Q0N1A9"/>
<feature type="compositionally biased region" description="Basic and acidic residues" evidence="1">
    <location>
        <begin position="153"/>
        <end position="167"/>
    </location>
</feature>
<feature type="compositionally biased region" description="Pro residues" evidence="1">
    <location>
        <begin position="140"/>
        <end position="149"/>
    </location>
</feature>
<feature type="compositionally biased region" description="Polar residues" evidence="1">
    <location>
        <begin position="172"/>
        <end position="190"/>
    </location>
</feature>
<feature type="compositionally biased region" description="Polar residues" evidence="1">
    <location>
        <begin position="264"/>
        <end position="280"/>
    </location>
</feature>
<gene>
    <name evidence="2" type="ORF">Bhyg_06385</name>
</gene>
<evidence type="ECO:0000313" key="2">
    <source>
        <dbReference type="EMBL" id="KAJ6641446.1"/>
    </source>
</evidence>
<feature type="compositionally biased region" description="Polar residues" evidence="1">
    <location>
        <begin position="355"/>
        <end position="367"/>
    </location>
</feature>
<organism evidence="2 3">
    <name type="scientific">Pseudolycoriella hygida</name>
    <dbReference type="NCBI Taxonomy" id="35572"/>
    <lineage>
        <taxon>Eukaryota</taxon>
        <taxon>Metazoa</taxon>
        <taxon>Ecdysozoa</taxon>
        <taxon>Arthropoda</taxon>
        <taxon>Hexapoda</taxon>
        <taxon>Insecta</taxon>
        <taxon>Pterygota</taxon>
        <taxon>Neoptera</taxon>
        <taxon>Endopterygota</taxon>
        <taxon>Diptera</taxon>
        <taxon>Nematocera</taxon>
        <taxon>Sciaroidea</taxon>
        <taxon>Sciaridae</taxon>
        <taxon>Pseudolycoriella</taxon>
    </lineage>
</organism>
<feature type="non-terminal residue" evidence="2">
    <location>
        <position position="1"/>
    </location>
</feature>
<keyword evidence="3" id="KW-1185">Reference proteome</keyword>
<protein>
    <submittedName>
        <fullName evidence="2">Uncharacterized protein</fullName>
    </submittedName>
</protein>
<sequence>RGLCCFPSLSAKKPNQSLLSDQVSVLSTNNSDMFLQLAHYDQRERELQEHQENQTKQTKSEDIVLLEKQGRCSQKLRSNATGNLAQVTHTVGQNMTDISNIGNPLVPKIVTNITQNLSNIKQNGILPPRLKERSGSLPPSALPRPPRSIKPPRKIDYDRLSDTELKCRAQTPPKSSNPNQSKYDMKSNTMKRNEIARRDYSPGKSFLDVKDTLAFPKPDFSLKRKEYGSFSKPEFTSTKNYQRLEDSPKAMKANQDAAYKRSLLPSSRNKYSTGTNNSAKNSRDSLNSSESNNSTNSNPRSSPVHIKTDSSTSNNTYHSRTPPKYLPPISPQEKSFLAARQHNNQRQQQIKAVSVTPTCTGNSSSASLPPKPND</sequence>
<feature type="compositionally biased region" description="Low complexity" evidence="1">
    <location>
        <begin position="338"/>
        <end position="349"/>
    </location>
</feature>
<feature type="non-terminal residue" evidence="2">
    <location>
        <position position="374"/>
    </location>
</feature>
<feature type="region of interest" description="Disordered" evidence="1">
    <location>
        <begin position="239"/>
        <end position="374"/>
    </location>
</feature>
<feature type="compositionally biased region" description="Polar residues" evidence="1">
    <location>
        <begin position="309"/>
        <end position="319"/>
    </location>
</feature>
<proteinExistence type="predicted"/>
<dbReference type="EMBL" id="WJQU01000002">
    <property type="protein sequence ID" value="KAJ6641446.1"/>
    <property type="molecule type" value="Genomic_DNA"/>
</dbReference>
<dbReference type="Proteomes" id="UP001151699">
    <property type="component" value="Chromosome B"/>
</dbReference>
<evidence type="ECO:0000256" key="1">
    <source>
        <dbReference type="SAM" id="MobiDB-lite"/>
    </source>
</evidence>
<comment type="caution">
    <text evidence="2">The sequence shown here is derived from an EMBL/GenBank/DDBJ whole genome shotgun (WGS) entry which is preliminary data.</text>
</comment>
<evidence type="ECO:0000313" key="3">
    <source>
        <dbReference type="Proteomes" id="UP001151699"/>
    </source>
</evidence>
<feature type="compositionally biased region" description="Low complexity" evidence="1">
    <location>
        <begin position="284"/>
        <end position="302"/>
    </location>
</feature>
<name>A0A9Q0N1A9_9DIPT</name>
<feature type="region of interest" description="Disordered" evidence="1">
    <location>
        <begin position="124"/>
        <end position="199"/>
    </location>
</feature>
<dbReference type="OrthoDB" id="10457634at2759"/>
<reference evidence="2" key="1">
    <citation type="submission" date="2022-07" db="EMBL/GenBank/DDBJ databases">
        <authorList>
            <person name="Trinca V."/>
            <person name="Uliana J.V.C."/>
            <person name="Torres T.T."/>
            <person name="Ward R.J."/>
            <person name="Monesi N."/>
        </authorList>
    </citation>
    <scope>NUCLEOTIDE SEQUENCE</scope>
    <source>
        <strain evidence="2">HSMRA1968</strain>
        <tissue evidence="2">Whole embryos</tissue>
    </source>
</reference>